<comment type="miscellaneous">
    <text evidence="11">In plastids the F-type ATPase is also known as CF(1)CF(0).</text>
</comment>
<keyword evidence="4 11" id="KW-0812">Transmembrane</keyword>
<evidence type="ECO:0000256" key="8">
    <source>
        <dbReference type="ARBA" id="ARBA00023136"/>
    </source>
</evidence>
<name>A0A1Z1MPQ4_9FLOR</name>
<evidence type="ECO:0000256" key="3">
    <source>
        <dbReference type="ARBA" id="ARBA00022547"/>
    </source>
</evidence>
<evidence type="ECO:0000256" key="10">
    <source>
        <dbReference type="ARBA" id="ARBA00025198"/>
    </source>
</evidence>
<dbReference type="EMBL" id="MF101450">
    <property type="protein sequence ID" value="ARW68073.1"/>
    <property type="molecule type" value="Genomic_DNA"/>
</dbReference>
<dbReference type="CDD" id="cd06503">
    <property type="entry name" value="ATP-synt_Fo_b"/>
    <property type="match status" value="1"/>
</dbReference>
<keyword evidence="3 11" id="KW-0138">CF(0)</keyword>
<keyword evidence="7 11" id="KW-0406">Ion transport</keyword>
<feature type="transmembrane region" description="Helical" evidence="11">
    <location>
        <begin position="27"/>
        <end position="51"/>
    </location>
</feature>
<accession>A0A1Z1MPQ4</accession>
<proteinExistence type="inferred from homology"/>
<keyword evidence="14" id="KW-0150">Chloroplast</keyword>
<keyword evidence="9 11" id="KW-0066">ATP synthesis</keyword>
<dbReference type="PANTHER" id="PTHR34264">
    <property type="entry name" value="ATP SYNTHASE SUBUNIT B, CHLOROPLASTIC"/>
    <property type="match status" value="1"/>
</dbReference>
<dbReference type="Pfam" id="PF00430">
    <property type="entry name" value="ATP-synt_B"/>
    <property type="match status" value="1"/>
</dbReference>
<keyword evidence="6 11" id="KW-1133">Transmembrane helix</keyword>
<evidence type="ECO:0000256" key="7">
    <source>
        <dbReference type="ARBA" id="ARBA00023065"/>
    </source>
</evidence>
<gene>
    <name evidence="11 14" type="primary">atpF</name>
</gene>
<reference evidence="14" key="1">
    <citation type="journal article" date="2017" name="J. Phycol.">
        <title>Analysis of chloroplast genomes and a supermatrix inform reclassification of the Rhodomelaceae (Rhodophyta).</title>
        <authorList>
            <person name="Diaz-Tapia P."/>
            <person name="Maggs C.A."/>
            <person name="West J.A."/>
            <person name="Verbruggen H."/>
        </authorList>
    </citation>
    <scope>NUCLEOTIDE SEQUENCE</scope>
    <source>
        <strain evidence="14">PD1561</strain>
    </source>
</reference>
<keyword evidence="14" id="KW-0934">Plastid</keyword>
<keyword evidence="13" id="KW-0175">Coiled coil</keyword>
<comment type="function">
    <text evidence="10 11">F(1)F(0) ATP synthase produces ATP from ADP in the presence of a proton or sodium gradient. F-type ATPases consist of two structural domains, F(1) containing the extramembraneous catalytic core and F(0) containing the membrane proton channel, linked together by a central stalk and a peripheral stalk. During catalysis, ATP synthesis in the catalytic domain of F(1) is coupled via a rotary mechanism of the central stalk subunits to proton translocation.</text>
</comment>
<dbReference type="GO" id="GO:0045259">
    <property type="term" value="C:proton-transporting ATP synthase complex"/>
    <property type="evidence" value="ECO:0007669"/>
    <property type="project" value="UniProtKB-KW"/>
</dbReference>
<comment type="subunit">
    <text evidence="11">F-type ATPases have 2 components, F(1) - the catalytic core - and F(0) - the membrane proton channel. F(1) has five subunits: alpha(3), beta(3), gamma(1), delta(1), epsilon(1). F(0) has four main subunits: a(1), b(1), b'(1) and c(10-14). The alpha and beta chains form an alternating ring which encloses part of the gamma chain. F(1) is attached to F(0) by a central stalk formed by the gamma and epsilon chains, while a peripheral stalk is formed by the delta, b and b' chains.</text>
</comment>
<dbReference type="HAMAP" id="MF_01398">
    <property type="entry name" value="ATP_synth_b_bprime"/>
    <property type="match status" value="1"/>
</dbReference>
<dbReference type="AlphaFoldDB" id="A0A1Z1MPQ4"/>
<dbReference type="InterPro" id="IPR002146">
    <property type="entry name" value="ATP_synth_b/b'su_bac/chlpt"/>
</dbReference>
<keyword evidence="8 11" id="KW-0472">Membrane</keyword>
<evidence type="ECO:0000256" key="12">
    <source>
        <dbReference type="RuleBase" id="RU003848"/>
    </source>
</evidence>
<keyword evidence="2 11" id="KW-0813">Transport</keyword>
<protein>
    <recommendedName>
        <fullName evidence="11">ATP synthase subunit b, chloroplastic</fullName>
    </recommendedName>
    <alternativeName>
        <fullName evidence="11">ATP synthase F(0) sector subunit b</fullName>
    </alternativeName>
    <alternativeName>
        <fullName evidence="11">ATPase subunit I</fullName>
    </alternativeName>
</protein>
<evidence type="ECO:0000256" key="6">
    <source>
        <dbReference type="ARBA" id="ARBA00022989"/>
    </source>
</evidence>
<evidence type="ECO:0000256" key="2">
    <source>
        <dbReference type="ARBA" id="ARBA00022448"/>
    </source>
</evidence>
<comment type="similarity">
    <text evidence="11 12">Belongs to the ATPase B chain family.</text>
</comment>
<dbReference type="RefSeq" id="YP_009398894.1">
    <property type="nucleotide sequence ID" value="NC_035294.1"/>
</dbReference>
<evidence type="ECO:0000256" key="13">
    <source>
        <dbReference type="SAM" id="Coils"/>
    </source>
</evidence>
<evidence type="ECO:0000256" key="5">
    <source>
        <dbReference type="ARBA" id="ARBA00022781"/>
    </source>
</evidence>
<evidence type="ECO:0000256" key="11">
    <source>
        <dbReference type="HAMAP-Rule" id="MF_01398"/>
    </source>
</evidence>
<evidence type="ECO:0000256" key="9">
    <source>
        <dbReference type="ARBA" id="ARBA00023310"/>
    </source>
</evidence>
<evidence type="ECO:0000256" key="1">
    <source>
        <dbReference type="ARBA" id="ARBA00004167"/>
    </source>
</evidence>
<keyword evidence="11" id="KW-0793">Thylakoid</keyword>
<keyword evidence="5 11" id="KW-0375">Hydrogen ion transport</keyword>
<dbReference type="GO" id="GO:0046933">
    <property type="term" value="F:proton-transporting ATP synthase activity, rotational mechanism"/>
    <property type="evidence" value="ECO:0007669"/>
    <property type="project" value="UniProtKB-UniRule"/>
</dbReference>
<evidence type="ECO:0000256" key="4">
    <source>
        <dbReference type="ARBA" id="ARBA00022692"/>
    </source>
</evidence>
<dbReference type="GeneID" id="33361474"/>
<comment type="subcellular location">
    <subcellularLocation>
        <location evidence="1">Membrane</location>
        <topology evidence="1">Single-pass membrane protein</topology>
    </subcellularLocation>
    <subcellularLocation>
        <location evidence="11">Plastid</location>
        <location evidence="11">Chloroplast thylakoid membrane</location>
        <topology evidence="11">Single-pass membrane protein</topology>
    </subcellularLocation>
</comment>
<organism evidence="14">
    <name type="scientific">Cliftonaea pectinata</name>
    <dbReference type="NCBI Taxonomy" id="2007206"/>
    <lineage>
        <taxon>Eukaryota</taxon>
        <taxon>Rhodophyta</taxon>
        <taxon>Florideophyceae</taxon>
        <taxon>Rhodymeniophycidae</taxon>
        <taxon>Ceramiales</taxon>
        <taxon>Rhodomelaceae</taxon>
        <taxon>Polyzonieae</taxon>
        <taxon>Cliftonaea</taxon>
    </lineage>
</organism>
<sequence length="178" mass="20412">MNIFEVIVKETFNSNITFNSNFLETNVINILLLLAGLISVLKKFLGSILLIRQNKVLFAIRESEERLQQAKIRLNEAEKQLNENQIVIEQIIQEAQITAERVRESILEEGKYDIERLTTSSKASIQSAENQVRLQIQQQITALAIKRVKILLEKQITPKMQTQIINNSIIQLKGEISI</sequence>
<comment type="function">
    <text evidence="11">Component of the F(0) channel, it forms part of the peripheral stalk, linking F(1) to F(0).</text>
</comment>
<dbReference type="PANTHER" id="PTHR34264:SF3">
    <property type="entry name" value="ATP SYNTHASE SUBUNIT B, CHLOROPLASTIC"/>
    <property type="match status" value="1"/>
</dbReference>
<feature type="coiled-coil region" evidence="13">
    <location>
        <begin position="60"/>
        <end position="94"/>
    </location>
</feature>
<geneLocation type="chloroplast" evidence="14"/>
<evidence type="ECO:0000313" key="14">
    <source>
        <dbReference type="EMBL" id="ARW68073.1"/>
    </source>
</evidence>
<dbReference type="GO" id="GO:0009535">
    <property type="term" value="C:chloroplast thylakoid membrane"/>
    <property type="evidence" value="ECO:0007669"/>
    <property type="project" value="UniProtKB-SubCell"/>
</dbReference>